<dbReference type="InterPro" id="IPR043128">
    <property type="entry name" value="Rev_trsase/Diguanyl_cyclase"/>
</dbReference>
<evidence type="ECO:0000313" key="16">
    <source>
        <dbReference type="Proteomes" id="UP001145742"/>
    </source>
</evidence>
<feature type="domain" description="RNase H type-1" evidence="13">
    <location>
        <begin position="301"/>
        <end position="437"/>
    </location>
</feature>
<keyword evidence="2" id="KW-0808">Transferase</keyword>
<comment type="similarity">
    <text evidence="1">Belongs to the beta type-B retroviral polymerase family. HERV class-II K(HML-2) pol subfamily.</text>
</comment>
<evidence type="ECO:0000256" key="5">
    <source>
        <dbReference type="ARBA" id="ARBA00022723"/>
    </source>
</evidence>
<keyword evidence="7" id="KW-0378">Hydrolase</keyword>
<dbReference type="InterPro" id="IPR001584">
    <property type="entry name" value="Integrase_cat-core"/>
</dbReference>
<sequence>MKNLPTLCQTYVAKILSPIRIQNPTVIIYHYMDDILICAEYKNDVIRVLKSVTNALQAFRLYIAPEKIQWDSPWHYLGWKLSRSSITPQKIKIDHNIKTLNDMQKLLGNINWIRPQLGITTDELSPLFDLLQGEADLNSPRSLTREALESLRIVEYKISNMQSQRKLAGIPPITVVLCGPNQPFAVLGQIEQNHDEIVIWEWIFLPHCFAKTLVTFPELLSKVVIKARMRCWEMTGEDPHTLFIPINSESFDNMLLLSADFQLAVQDFKGQIQFSLPGKKIMQKLKYIPMTLKVMQSFAPIPGAVTVFTDRLGRTGKAVVTWKVGGEWCHDCHVTTGSSQVVELSAMVRAFTIFSDQPLNIVSDSAYVVGVVKRAEHSYLKKLRNKQLFSLFRTLMTLIGKREHAYYIVHICSHSALPGPVVEGNHQADMLAGVSVVPNLLQQVRASHEFLHQNAKSLQKEFNLTQNQAKEIVKGCPECQKVSPLQPMGVNPRGLGLLQLWQTDVTHIPQFGRLKYVHVSIDTFSKLMVALAHTGEKSRDVQ</sequence>
<dbReference type="SUPFAM" id="SSF53098">
    <property type="entry name" value="Ribonuclease H-like"/>
    <property type="match status" value="1"/>
</dbReference>
<dbReference type="Pfam" id="PF02022">
    <property type="entry name" value="Integrase_Zn"/>
    <property type="match status" value="1"/>
</dbReference>
<dbReference type="Gene3D" id="3.30.420.10">
    <property type="entry name" value="Ribonuclease H-like superfamily/Ribonuclease H"/>
    <property type="match status" value="2"/>
</dbReference>
<dbReference type="Gene3D" id="3.30.70.270">
    <property type="match status" value="2"/>
</dbReference>
<proteinExistence type="inferred from homology"/>
<dbReference type="InterPro" id="IPR036397">
    <property type="entry name" value="RNaseH_sf"/>
</dbReference>
<keyword evidence="5" id="KW-0479">Metal-binding</keyword>
<dbReference type="InterPro" id="IPR002156">
    <property type="entry name" value="RNaseH_domain"/>
</dbReference>
<dbReference type="Pfam" id="PF00078">
    <property type="entry name" value="RVT_1"/>
    <property type="match status" value="1"/>
</dbReference>
<dbReference type="EMBL" id="WHWB01033157">
    <property type="protein sequence ID" value="KAJ7421638.1"/>
    <property type="molecule type" value="Genomic_DNA"/>
</dbReference>
<keyword evidence="16" id="KW-1185">Reference proteome</keyword>
<dbReference type="PANTHER" id="PTHR41694">
    <property type="entry name" value="ENDOGENOUS RETROVIRUS GROUP K MEMBER POL PROTEIN"/>
    <property type="match status" value="1"/>
</dbReference>
<evidence type="ECO:0000256" key="8">
    <source>
        <dbReference type="ARBA" id="ARBA00022918"/>
    </source>
</evidence>
<dbReference type="InterPro" id="IPR012337">
    <property type="entry name" value="RNaseH-like_sf"/>
</dbReference>
<feature type="domain" description="Integrase catalytic" evidence="14">
    <location>
        <begin position="488"/>
        <end position="542"/>
    </location>
</feature>
<keyword evidence="9" id="KW-0238">DNA-binding</keyword>
<evidence type="ECO:0000256" key="3">
    <source>
        <dbReference type="ARBA" id="ARBA00022695"/>
    </source>
</evidence>
<dbReference type="Pfam" id="PF00075">
    <property type="entry name" value="RNase_H"/>
    <property type="match status" value="1"/>
</dbReference>
<evidence type="ECO:0000256" key="6">
    <source>
        <dbReference type="ARBA" id="ARBA00022759"/>
    </source>
</evidence>
<evidence type="ECO:0000313" key="15">
    <source>
        <dbReference type="EMBL" id="KAJ7421638.1"/>
    </source>
</evidence>
<keyword evidence="10" id="KW-0862">Zinc</keyword>
<comment type="caution">
    <text evidence="15">The sequence shown here is derived from an EMBL/GenBank/DDBJ whole genome shotgun (WGS) entry which is preliminary data.</text>
</comment>
<keyword evidence="8" id="KW-0695">RNA-directed DNA polymerase</keyword>
<feature type="domain" description="Integrase-type" evidence="11">
    <location>
        <begin position="439"/>
        <end position="480"/>
    </location>
</feature>
<evidence type="ECO:0000259" key="14">
    <source>
        <dbReference type="PROSITE" id="PS50994"/>
    </source>
</evidence>
<feature type="domain" description="Reverse transcriptase" evidence="12">
    <location>
        <begin position="1"/>
        <end position="81"/>
    </location>
</feature>
<dbReference type="InterPro" id="IPR043502">
    <property type="entry name" value="DNA/RNA_pol_sf"/>
</dbReference>
<dbReference type="InterPro" id="IPR000477">
    <property type="entry name" value="RT_dom"/>
</dbReference>
<dbReference type="PROSITE" id="PS50994">
    <property type="entry name" value="INTEGRASE"/>
    <property type="match status" value="1"/>
</dbReference>
<dbReference type="InterPro" id="IPR003308">
    <property type="entry name" value="Integrase_Zn-bd_dom_N"/>
</dbReference>
<dbReference type="SUPFAM" id="SSF46919">
    <property type="entry name" value="N-terminal Zn binding domain of HIV integrase"/>
    <property type="match status" value="1"/>
</dbReference>
<accession>A0ABQ9DMC7</accession>
<dbReference type="Pfam" id="PF06817">
    <property type="entry name" value="RVT_thumb"/>
    <property type="match status" value="1"/>
</dbReference>
<dbReference type="PROSITE" id="PS50878">
    <property type="entry name" value="RT_POL"/>
    <property type="match status" value="1"/>
</dbReference>
<keyword evidence="10" id="KW-0863">Zinc-finger</keyword>
<keyword evidence="6" id="KW-0255">Endonuclease</keyword>
<dbReference type="PANTHER" id="PTHR41694:SF3">
    <property type="entry name" value="RNA-DIRECTED DNA POLYMERASE-RELATED"/>
    <property type="match status" value="1"/>
</dbReference>
<keyword evidence="3" id="KW-0548">Nucleotidyltransferase</keyword>
<evidence type="ECO:0000256" key="1">
    <source>
        <dbReference type="ARBA" id="ARBA00010879"/>
    </source>
</evidence>
<evidence type="ECO:0000256" key="2">
    <source>
        <dbReference type="ARBA" id="ARBA00022679"/>
    </source>
</evidence>
<evidence type="ECO:0000259" key="13">
    <source>
        <dbReference type="PROSITE" id="PS50879"/>
    </source>
</evidence>
<dbReference type="Gene3D" id="1.10.10.200">
    <property type="match status" value="1"/>
</dbReference>
<dbReference type="Proteomes" id="UP001145742">
    <property type="component" value="Unassembled WGS sequence"/>
</dbReference>
<dbReference type="InterPro" id="IPR010661">
    <property type="entry name" value="RVT_thumb"/>
</dbReference>
<dbReference type="PROSITE" id="PS50879">
    <property type="entry name" value="RNASE_H_1"/>
    <property type="match status" value="1"/>
</dbReference>
<reference evidence="15" key="1">
    <citation type="submission" date="2019-10" db="EMBL/GenBank/DDBJ databases">
        <authorList>
            <person name="Soares A.E.R."/>
            <person name="Aleixo A."/>
            <person name="Schneider P."/>
            <person name="Miyaki C.Y."/>
            <person name="Schneider M.P."/>
            <person name="Mello C."/>
            <person name="Vasconcelos A.T.R."/>
        </authorList>
    </citation>
    <scope>NUCLEOTIDE SEQUENCE</scope>
    <source>
        <tissue evidence="15">Muscle</tissue>
    </source>
</reference>
<name>A0ABQ9DMC7_9PASS</name>
<evidence type="ECO:0000256" key="7">
    <source>
        <dbReference type="ARBA" id="ARBA00022801"/>
    </source>
</evidence>
<protein>
    <submittedName>
        <fullName evidence="15">Endogenous retrovirus group K member 8 Pol protein-like protein</fullName>
    </submittedName>
</protein>
<organism evidence="15 16">
    <name type="scientific">Willisornis vidua</name>
    <name type="common">Xingu scale-backed antbird</name>
    <dbReference type="NCBI Taxonomy" id="1566151"/>
    <lineage>
        <taxon>Eukaryota</taxon>
        <taxon>Metazoa</taxon>
        <taxon>Chordata</taxon>
        <taxon>Craniata</taxon>
        <taxon>Vertebrata</taxon>
        <taxon>Euteleostomi</taxon>
        <taxon>Archelosauria</taxon>
        <taxon>Archosauria</taxon>
        <taxon>Dinosauria</taxon>
        <taxon>Saurischia</taxon>
        <taxon>Theropoda</taxon>
        <taxon>Coelurosauria</taxon>
        <taxon>Aves</taxon>
        <taxon>Neognathae</taxon>
        <taxon>Neoaves</taxon>
        <taxon>Telluraves</taxon>
        <taxon>Australaves</taxon>
        <taxon>Passeriformes</taxon>
        <taxon>Thamnophilidae</taxon>
        <taxon>Willisornis</taxon>
    </lineage>
</organism>
<evidence type="ECO:0000256" key="4">
    <source>
        <dbReference type="ARBA" id="ARBA00022722"/>
    </source>
</evidence>
<dbReference type="InterPro" id="IPR017856">
    <property type="entry name" value="Integrase-like_N"/>
</dbReference>
<gene>
    <name evidence="15" type="ORF">WISP_41670</name>
</gene>
<dbReference type="PROSITE" id="PS50876">
    <property type="entry name" value="ZF_INTEGRASE"/>
    <property type="match status" value="1"/>
</dbReference>
<evidence type="ECO:0000256" key="9">
    <source>
        <dbReference type="ARBA" id="ARBA00023125"/>
    </source>
</evidence>
<dbReference type="SUPFAM" id="SSF56672">
    <property type="entry name" value="DNA/RNA polymerases"/>
    <property type="match status" value="1"/>
</dbReference>
<evidence type="ECO:0000259" key="11">
    <source>
        <dbReference type="PROSITE" id="PS50876"/>
    </source>
</evidence>
<keyword evidence="4" id="KW-0540">Nuclease</keyword>
<evidence type="ECO:0000259" key="12">
    <source>
        <dbReference type="PROSITE" id="PS50878"/>
    </source>
</evidence>
<evidence type="ECO:0000256" key="10">
    <source>
        <dbReference type="PROSITE-ProRule" id="PRU00450"/>
    </source>
</evidence>